<dbReference type="InterPro" id="IPR009057">
    <property type="entry name" value="Homeodomain-like_sf"/>
</dbReference>
<evidence type="ECO:0000256" key="1">
    <source>
        <dbReference type="ARBA" id="ARBA00022553"/>
    </source>
</evidence>
<comment type="caution">
    <text evidence="9">The sequence shown here is derived from an EMBL/GenBank/DDBJ whole genome shotgun (WGS) entry which is preliminary data.</text>
</comment>
<organism evidence="9 10">
    <name type="scientific">Thermosinus carboxydivorans Nor1</name>
    <dbReference type="NCBI Taxonomy" id="401526"/>
    <lineage>
        <taxon>Bacteria</taxon>
        <taxon>Bacillati</taxon>
        <taxon>Bacillota</taxon>
        <taxon>Negativicutes</taxon>
        <taxon>Selenomonadales</taxon>
        <taxon>Sporomusaceae</taxon>
        <taxon>Thermosinus</taxon>
    </lineage>
</organism>
<dbReference type="InterPro" id="IPR011006">
    <property type="entry name" value="CheY-like_superfamily"/>
</dbReference>
<dbReference type="SUPFAM" id="SSF52172">
    <property type="entry name" value="CheY-like"/>
    <property type="match status" value="1"/>
</dbReference>
<keyword evidence="10" id="KW-1185">Reference proteome</keyword>
<dbReference type="InterPro" id="IPR025944">
    <property type="entry name" value="Sigma_54_int_dom_CS"/>
</dbReference>
<reference evidence="9 10" key="1">
    <citation type="submission" date="2007-01" db="EMBL/GenBank/DDBJ databases">
        <title>Annotation of the draft genome assembly of Thermosinus carboxydivorans Nor1.</title>
        <authorList>
            <consortium name="US DOE Joint Genome Institute (JGI-ORNL)"/>
            <person name="Larimer F."/>
            <person name="Land M."/>
            <person name="Hauser L."/>
        </authorList>
    </citation>
    <scope>NUCLEOTIDE SEQUENCE [LARGE SCALE GENOMIC DNA]</scope>
    <source>
        <strain evidence="9 10">Nor1</strain>
    </source>
</reference>
<proteinExistence type="predicted"/>
<protein>
    <submittedName>
        <fullName evidence="9">Two component, sigma54 specific, transcriptional regulator, Fis family</fullName>
    </submittedName>
</protein>
<dbReference type="Pfam" id="PF00158">
    <property type="entry name" value="Sigma54_activat"/>
    <property type="match status" value="1"/>
</dbReference>
<evidence type="ECO:0000256" key="5">
    <source>
        <dbReference type="ARBA" id="ARBA00023163"/>
    </source>
</evidence>
<keyword evidence="4" id="KW-0805">Transcription regulation</keyword>
<dbReference type="PROSITE" id="PS00688">
    <property type="entry name" value="SIGMA54_INTERACT_3"/>
    <property type="match status" value="1"/>
</dbReference>
<dbReference type="InterPro" id="IPR027417">
    <property type="entry name" value="P-loop_NTPase"/>
</dbReference>
<evidence type="ECO:0000313" key="10">
    <source>
        <dbReference type="Proteomes" id="UP000005139"/>
    </source>
</evidence>
<dbReference type="Pfam" id="PF02954">
    <property type="entry name" value="HTH_8"/>
    <property type="match status" value="1"/>
</dbReference>
<evidence type="ECO:0000256" key="6">
    <source>
        <dbReference type="PROSITE-ProRule" id="PRU00169"/>
    </source>
</evidence>
<dbReference type="Pfam" id="PF25601">
    <property type="entry name" value="AAA_lid_14"/>
    <property type="match status" value="1"/>
</dbReference>
<sequence>MLLPWYYQRLGAKAVAINNRVLIVDDELSVRRLLFEVARRAGYEAFLAENGQEAIEQTKEIKPAVIIMDIKMPVMDGLEAFERIRADYPDVAVILMTAHGTVDTAVEAMKRGAFDYLVKPSNVTEVRIVLERAFQMRRLREEVAALRHEVQNKYQLGNIIGKSAVMQQVYKAVGRVAPTNATVLITGESGSGKELIAKTIHNNSPRRDGPFIKVNCGALPEGLMESELFGYEKGAFTGAVGRKPGRFELAHQGTLFLDEVGELTPPLQVKLLRVLQEREFERVGGTETIKVDVRIIAATNRNLEDMVHKGLFREDLYYRLKVVPIHVPPLRERVEDIPLFVDYFVRRFAAEAHREVPYVTPEAMELFKRYHWPGNVRELANVLERAVIMSSGVIGVQDLPGLSTTAASPAIVIPETGTLREILHQVEKQVIARALKAHHGNRVKTAQALDISRRALLYKIEEYGLGREGEEEGVVE</sequence>
<dbReference type="InterPro" id="IPR002078">
    <property type="entry name" value="Sigma_54_int"/>
</dbReference>
<dbReference type="FunFam" id="3.40.50.300:FF:000006">
    <property type="entry name" value="DNA-binding transcriptional regulator NtrC"/>
    <property type="match status" value="1"/>
</dbReference>
<dbReference type="GO" id="GO:0000160">
    <property type="term" value="P:phosphorelay signal transduction system"/>
    <property type="evidence" value="ECO:0007669"/>
    <property type="project" value="InterPro"/>
</dbReference>
<dbReference type="GO" id="GO:0043565">
    <property type="term" value="F:sequence-specific DNA binding"/>
    <property type="evidence" value="ECO:0007669"/>
    <property type="project" value="InterPro"/>
</dbReference>
<dbReference type="SMART" id="SM00448">
    <property type="entry name" value="REC"/>
    <property type="match status" value="1"/>
</dbReference>
<feature type="domain" description="Sigma-54 factor interaction" evidence="7">
    <location>
        <begin position="159"/>
        <end position="388"/>
    </location>
</feature>
<dbReference type="GO" id="GO:0006355">
    <property type="term" value="P:regulation of DNA-templated transcription"/>
    <property type="evidence" value="ECO:0007669"/>
    <property type="project" value="InterPro"/>
</dbReference>
<dbReference type="FunFam" id="3.40.50.2300:FF:000018">
    <property type="entry name" value="DNA-binding transcriptional regulator NtrC"/>
    <property type="match status" value="1"/>
</dbReference>
<dbReference type="SUPFAM" id="SSF52540">
    <property type="entry name" value="P-loop containing nucleoside triphosphate hydrolases"/>
    <property type="match status" value="1"/>
</dbReference>
<dbReference type="Gene3D" id="1.10.10.60">
    <property type="entry name" value="Homeodomain-like"/>
    <property type="match status" value="1"/>
</dbReference>
<dbReference type="EMBL" id="AAWL01000003">
    <property type="protein sequence ID" value="EAX48349.1"/>
    <property type="molecule type" value="Genomic_DNA"/>
</dbReference>
<dbReference type="InterPro" id="IPR002197">
    <property type="entry name" value="HTH_Fis"/>
</dbReference>
<gene>
    <name evidence="9" type="ORF">TcarDRAFT_2299</name>
</gene>
<dbReference type="GO" id="GO:0005524">
    <property type="term" value="F:ATP binding"/>
    <property type="evidence" value="ECO:0007669"/>
    <property type="project" value="UniProtKB-KW"/>
</dbReference>
<dbReference type="PRINTS" id="PR01590">
    <property type="entry name" value="HTHFIS"/>
</dbReference>
<name>A1HNJ0_9FIRM</name>
<dbReference type="Pfam" id="PF00072">
    <property type="entry name" value="Response_reg"/>
    <property type="match status" value="1"/>
</dbReference>
<feature type="domain" description="Response regulatory" evidence="8">
    <location>
        <begin position="20"/>
        <end position="134"/>
    </location>
</feature>
<dbReference type="InterPro" id="IPR025662">
    <property type="entry name" value="Sigma_54_int_dom_ATP-bd_1"/>
</dbReference>
<reference evidence="9 10" key="2">
    <citation type="submission" date="2007-01" db="EMBL/GenBank/DDBJ databases">
        <title>Sequencing of the draft genome and assembly of Thermosinus carboxydivorans Nor1.</title>
        <authorList>
            <consortium name="US DOE Joint Genome Institute (JGI-PGF)"/>
            <person name="Copeland A."/>
            <person name="Lucas S."/>
            <person name="Lapidus A."/>
            <person name="Barry K."/>
            <person name="Glavina del Rio T."/>
            <person name="Dalin E."/>
            <person name="Tice H."/>
            <person name="Bruce D."/>
            <person name="Pitluck S."/>
            <person name="Richardson P."/>
        </authorList>
    </citation>
    <scope>NUCLEOTIDE SEQUENCE [LARGE SCALE GENOMIC DNA]</scope>
    <source>
        <strain evidence="9 10">Nor1</strain>
    </source>
</reference>
<evidence type="ECO:0000256" key="2">
    <source>
        <dbReference type="ARBA" id="ARBA00022741"/>
    </source>
</evidence>
<dbReference type="InterPro" id="IPR003593">
    <property type="entry name" value="AAA+_ATPase"/>
</dbReference>
<dbReference type="PROSITE" id="PS50045">
    <property type="entry name" value="SIGMA54_INTERACT_4"/>
    <property type="match status" value="1"/>
</dbReference>
<dbReference type="InterPro" id="IPR058031">
    <property type="entry name" value="AAA_lid_NorR"/>
</dbReference>
<dbReference type="PANTHER" id="PTHR32071">
    <property type="entry name" value="TRANSCRIPTIONAL REGULATORY PROTEIN"/>
    <property type="match status" value="1"/>
</dbReference>
<evidence type="ECO:0000256" key="3">
    <source>
        <dbReference type="ARBA" id="ARBA00022840"/>
    </source>
</evidence>
<dbReference type="Gene3D" id="3.40.50.300">
    <property type="entry name" value="P-loop containing nucleotide triphosphate hydrolases"/>
    <property type="match status" value="1"/>
</dbReference>
<dbReference type="InterPro" id="IPR001789">
    <property type="entry name" value="Sig_transdc_resp-reg_receiver"/>
</dbReference>
<evidence type="ECO:0000259" key="8">
    <source>
        <dbReference type="PROSITE" id="PS50110"/>
    </source>
</evidence>
<evidence type="ECO:0000259" key="7">
    <source>
        <dbReference type="PROSITE" id="PS50045"/>
    </source>
</evidence>
<dbReference type="CDD" id="cd00009">
    <property type="entry name" value="AAA"/>
    <property type="match status" value="1"/>
</dbReference>
<dbReference type="Proteomes" id="UP000005139">
    <property type="component" value="Unassembled WGS sequence"/>
</dbReference>
<accession>A1HNJ0</accession>
<dbReference type="eggNOG" id="COG2204">
    <property type="taxonomic scope" value="Bacteria"/>
</dbReference>
<dbReference type="Gene3D" id="3.40.50.2300">
    <property type="match status" value="1"/>
</dbReference>
<dbReference type="Gene3D" id="1.10.8.60">
    <property type="match status" value="1"/>
</dbReference>
<dbReference type="PROSITE" id="PS00675">
    <property type="entry name" value="SIGMA54_INTERACT_1"/>
    <property type="match status" value="1"/>
</dbReference>
<dbReference type="SUPFAM" id="SSF46689">
    <property type="entry name" value="Homeodomain-like"/>
    <property type="match status" value="1"/>
</dbReference>
<dbReference type="SMART" id="SM00382">
    <property type="entry name" value="AAA"/>
    <property type="match status" value="1"/>
</dbReference>
<keyword evidence="5" id="KW-0804">Transcription</keyword>
<dbReference type="PROSITE" id="PS50110">
    <property type="entry name" value="RESPONSE_REGULATORY"/>
    <property type="match status" value="1"/>
</dbReference>
<keyword evidence="3" id="KW-0067">ATP-binding</keyword>
<evidence type="ECO:0000313" key="9">
    <source>
        <dbReference type="EMBL" id="EAX48349.1"/>
    </source>
</evidence>
<keyword evidence="2" id="KW-0547">Nucleotide-binding</keyword>
<dbReference type="AlphaFoldDB" id="A1HNJ0"/>
<feature type="modified residue" description="4-aspartylphosphate" evidence="6">
    <location>
        <position position="69"/>
    </location>
</feature>
<keyword evidence="1 6" id="KW-0597">Phosphoprotein</keyword>
<evidence type="ECO:0000256" key="4">
    <source>
        <dbReference type="ARBA" id="ARBA00023015"/>
    </source>
</evidence>